<name>A0A1W2E921_9BACT</name>
<dbReference type="EMBL" id="FWXY01000027">
    <property type="protein sequence ID" value="SMD06241.1"/>
    <property type="molecule type" value="Genomic_DNA"/>
</dbReference>
<dbReference type="STRING" id="1121400.SAMN02746065_1277"/>
<dbReference type="GO" id="GO:0004674">
    <property type="term" value="F:protein serine/threonine kinase activity"/>
    <property type="evidence" value="ECO:0007669"/>
    <property type="project" value="UniProtKB-KW"/>
</dbReference>
<keyword evidence="1" id="KW-0723">Serine/threonine-protein kinase</keyword>
<dbReference type="RefSeq" id="WP_084071382.1">
    <property type="nucleotide sequence ID" value="NZ_FWXY01000027.1"/>
</dbReference>
<dbReference type="OrthoDB" id="9792240at2"/>
<reference evidence="3 4" key="1">
    <citation type="submission" date="2017-04" db="EMBL/GenBank/DDBJ databases">
        <authorList>
            <person name="Afonso C.L."/>
            <person name="Miller P.J."/>
            <person name="Scott M.A."/>
            <person name="Spackman E."/>
            <person name="Goraichik I."/>
            <person name="Dimitrov K.M."/>
            <person name="Suarez D.L."/>
            <person name="Swayne D.E."/>
        </authorList>
    </citation>
    <scope>NUCLEOTIDE SEQUENCE [LARGE SCALE GENOMIC DNA]</scope>
    <source>
        <strain evidence="3 4">DSM 3385</strain>
    </source>
</reference>
<organism evidence="3 4">
    <name type="scientific">Desulfocicer vacuolatum DSM 3385</name>
    <dbReference type="NCBI Taxonomy" id="1121400"/>
    <lineage>
        <taxon>Bacteria</taxon>
        <taxon>Pseudomonadati</taxon>
        <taxon>Thermodesulfobacteriota</taxon>
        <taxon>Desulfobacteria</taxon>
        <taxon>Desulfobacterales</taxon>
        <taxon>Desulfobacteraceae</taxon>
        <taxon>Desulfocicer</taxon>
    </lineage>
</organism>
<dbReference type="InterPro" id="IPR050267">
    <property type="entry name" value="Anti-sigma-factor_SerPK"/>
</dbReference>
<protein>
    <submittedName>
        <fullName evidence="3">Anti-sigma regulatory factor (Ser/Thr protein kinase)</fullName>
    </submittedName>
</protein>
<dbReference type="InterPro" id="IPR003594">
    <property type="entry name" value="HATPase_dom"/>
</dbReference>
<keyword evidence="3" id="KW-0418">Kinase</keyword>
<feature type="domain" description="Histidine kinase/HSP90-like ATPase" evidence="2">
    <location>
        <begin position="7"/>
        <end position="131"/>
    </location>
</feature>
<accession>A0A1W2E921</accession>
<dbReference type="AlphaFoldDB" id="A0A1W2E921"/>
<dbReference type="PANTHER" id="PTHR35526:SF6">
    <property type="entry name" value="SLR1861 PROTEIN"/>
    <property type="match status" value="1"/>
</dbReference>
<dbReference type="SUPFAM" id="SSF55874">
    <property type="entry name" value="ATPase domain of HSP90 chaperone/DNA topoisomerase II/histidine kinase"/>
    <property type="match status" value="1"/>
</dbReference>
<dbReference type="CDD" id="cd16936">
    <property type="entry name" value="HATPase_RsbW-like"/>
    <property type="match status" value="1"/>
</dbReference>
<evidence type="ECO:0000259" key="2">
    <source>
        <dbReference type="Pfam" id="PF13581"/>
    </source>
</evidence>
<keyword evidence="3" id="KW-0808">Transferase</keyword>
<evidence type="ECO:0000313" key="3">
    <source>
        <dbReference type="EMBL" id="SMD06241.1"/>
    </source>
</evidence>
<proteinExistence type="predicted"/>
<dbReference type="Pfam" id="PF13581">
    <property type="entry name" value="HATPase_c_2"/>
    <property type="match status" value="1"/>
</dbReference>
<gene>
    <name evidence="3" type="ORF">SAMN02746065_1277</name>
</gene>
<dbReference type="PANTHER" id="PTHR35526">
    <property type="entry name" value="ANTI-SIGMA-F FACTOR RSBW-RELATED"/>
    <property type="match status" value="1"/>
</dbReference>
<dbReference type="Proteomes" id="UP000192418">
    <property type="component" value="Unassembled WGS sequence"/>
</dbReference>
<evidence type="ECO:0000313" key="4">
    <source>
        <dbReference type="Proteomes" id="UP000192418"/>
    </source>
</evidence>
<sequence>MIGNTWPATLNSLTSIQEFVQNHITPASLQTGKLPVIHVIVEEIITNIINHAYKDTDSGNISIEFQQLNDKVIISFADTGPPFDPLTADPPDITKEIDERDIGGLGLFMVTQMADDIEYKRSNHKNIITVTINMAKEN</sequence>
<dbReference type="Gene3D" id="3.30.565.10">
    <property type="entry name" value="Histidine kinase-like ATPase, C-terminal domain"/>
    <property type="match status" value="1"/>
</dbReference>
<evidence type="ECO:0000256" key="1">
    <source>
        <dbReference type="ARBA" id="ARBA00022527"/>
    </source>
</evidence>
<dbReference type="InterPro" id="IPR036890">
    <property type="entry name" value="HATPase_C_sf"/>
</dbReference>
<keyword evidence="4" id="KW-1185">Reference proteome</keyword>